<proteinExistence type="evidence at transcript level"/>
<dbReference type="AlphaFoldDB" id="C0PJA3"/>
<organism evidence="1">
    <name type="scientific">Zea mays</name>
    <name type="common">Maize</name>
    <dbReference type="NCBI Taxonomy" id="4577"/>
    <lineage>
        <taxon>Eukaryota</taxon>
        <taxon>Viridiplantae</taxon>
        <taxon>Streptophyta</taxon>
        <taxon>Embryophyta</taxon>
        <taxon>Tracheophyta</taxon>
        <taxon>Spermatophyta</taxon>
        <taxon>Magnoliopsida</taxon>
        <taxon>Liliopsida</taxon>
        <taxon>Poales</taxon>
        <taxon>Poaceae</taxon>
        <taxon>PACMAD clade</taxon>
        <taxon>Panicoideae</taxon>
        <taxon>Andropogonodae</taxon>
        <taxon>Andropogoneae</taxon>
        <taxon>Tripsacinae</taxon>
        <taxon>Zea</taxon>
    </lineage>
</organism>
<reference evidence="1" key="1">
    <citation type="journal article" date="2009" name="PLoS Genet.">
        <title>Sequencing, mapping, and analysis of 27,455 maize full-length cDNAs.</title>
        <authorList>
            <person name="Soderlund C."/>
            <person name="Descour A."/>
            <person name="Kudrna D."/>
            <person name="Bomhoff M."/>
            <person name="Boyd L."/>
            <person name="Currie J."/>
            <person name="Angelova A."/>
            <person name="Collura K."/>
            <person name="Wissotski M."/>
            <person name="Ashley E."/>
            <person name="Morrow D."/>
            <person name="Fernandes J."/>
            <person name="Walbot V."/>
            <person name="Yu Y."/>
        </authorList>
    </citation>
    <scope>NUCLEOTIDE SEQUENCE</scope>
    <source>
        <strain evidence="1">B73</strain>
    </source>
</reference>
<evidence type="ECO:0000313" key="1">
    <source>
        <dbReference type="EMBL" id="ACN35269.1"/>
    </source>
</evidence>
<sequence>MSPIRPLLLRFKAVPSFTSCPNDEGILPPRIFPPSCSSISISNCERESGKPPLNLFSCNRSCVRNFKLLTVRRAEPFNELKLKSSEYNLEQLEICTGIEPCNMLCERSSLFRFTKFPISGGIAPKSLFSDQFISVMFTHLLKLAGMLPLKELWLRSI</sequence>
<accession>C0PJA3</accession>
<protein>
    <submittedName>
        <fullName evidence="1">Uncharacterized protein</fullName>
    </submittedName>
</protein>
<dbReference type="EMBL" id="BT068372">
    <property type="protein sequence ID" value="ACN35269.1"/>
    <property type="molecule type" value="mRNA"/>
</dbReference>
<name>C0PJA3_MAIZE</name>